<gene>
    <name evidence="2" type="ORF">NX782_13445</name>
</gene>
<evidence type="ECO:0000313" key="2">
    <source>
        <dbReference type="EMBL" id="MCS0590198.1"/>
    </source>
</evidence>
<protein>
    <submittedName>
        <fullName evidence="2">NACHT domain-containing protein</fullName>
    </submittedName>
</protein>
<name>A0ABT2A7K7_9BURK</name>
<dbReference type="Proteomes" id="UP001205560">
    <property type="component" value="Unassembled WGS sequence"/>
</dbReference>
<sequence length="934" mass="104573">MTKKNEKQIITRNQLVLSKFQEMSEADFTTEILIPLFEVQGYKVDYHGGPSEGGKDFICRKGGVFGFEETCVVQVKKTKPSAAVGKTNSFAAIVSQLQQAAEKKVPSLSGDEQLPNNIYFITPYEIDVRALASRFEAVASLAPRGVRVLDGRAVVEYLIALRPDLVEKICGEAFVLKQKLLSNISNADLLSALEYVGEKRVTDFYCDLDFGVGKVTTKALLAMEFSPAIVSHSVSPGKWTAFKSLVESVQELFCIDVLVPPVVNIEENFADKYGRWLSPSNQEVIKKIDLLSKEIVEELFAFVSGSAQIVLDTLYEDLSQDLSMSFSDLKVDSRLSAQEVNRLNRLKRSNEKIDATLVSLKTCESLSLSEYGRIGEILESCRDHLQDIRNEVSILKITARSPLTELLKRLNKLGKNYSQLDILLKKKVNEPDYEMQVLGPSIAKAISEKRIWLSKGIANLSKVNSPAQVRDFFLACQRLFGVIERTLANKDLSDALGAKVRKDVPLSDLTERISMPLRKVFATGIHCAIFGEAGAGKTTTLHQYADYTAKNECEDELTLFLPLTRILTEQASYSDEKTTAVQKLESSLGIYLASGRSYCSADVIDFIKGKRRVTFIFDGVDEVIKRTPWIVEAISGLEVIYKNCQIIISSRASGSYVNNIKYLAVTLLPFTDEQVSHFIDGWFVNDSELGGLVKAHISRTPALREIVRSPLLSTILCVLAEHNVPLPSSEPDMYKERLELLLGRYDMHKKTKRVESRQAVLETTARKLAFYLHSRTTRAASPAILQEVATRMCSKGPSSSEARRIRVAVKELDDPCNILVPMTGDGDFGFGHLRHQEYLCARELCANRGIDLAPLLSSPWWKGVLELFARMTDDVSYVISEIVTKDYSNVTRYKDNLLAMIATRSRDERRHLSALIKEHCRLDDGDDFALYYEN</sequence>
<dbReference type="PROSITE" id="PS50837">
    <property type="entry name" value="NACHT"/>
    <property type="match status" value="1"/>
</dbReference>
<evidence type="ECO:0000313" key="3">
    <source>
        <dbReference type="Proteomes" id="UP001205560"/>
    </source>
</evidence>
<organism evidence="2 3">
    <name type="scientific">Massilia norwichensis</name>
    <dbReference type="NCBI Taxonomy" id="1442366"/>
    <lineage>
        <taxon>Bacteria</taxon>
        <taxon>Pseudomonadati</taxon>
        <taxon>Pseudomonadota</taxon>
        <taxon>Betaproteobacteria</taxon>
        <taxon>Burkholderiales</taxon>
        <taxon>Oxalobacteraceae</taxon>
        <taxon>Telluria group</taxon>
        <taxon>Massilia</taxon>
    </lineage>
</organism>
<dbReference type="InterPro" id="IPR027417">
    <property type="entry name" value="P-loop_NTPase"/>
</dbReference>
<dbReference type="PANTHER" id="PTHR46844:SF1">
    <property type="entry name" value="SLR5058 PROTEIN"/>
    <property type="match status" value="1"/>
</dbReference>
<dbReference type="SUPFAM" id="SSF52540">
    <property type="entry name" value="P-loop containing nucleoside triphosphate hydrolases"/>
    <property type="match status" value="1"/>
</dbReference>
<comment type="caution">
    <text evidence="2">The sequence shown here is derived from an EMBL/GenBank/DDBJ whole genome shotgun (WGS) entry which is preliminary data.</text>
</comment>
<feature type="domain" description="NACHT" evidence="1">
    <location>
        <begin position="529"/>
        <end position="623"/>
    </location>
</feature>
<proteinExistence type="predicted"/>
<keyword evidence="3" id="KW-1185">Reference proteome</keyword>
<dbReference type="EMBL" id="JANUGX010000014">
    <property type="protein sequence ID" value="MCS0590198.1"/>
    <property type="molecule type" value="Genomic_DNA"/>
</dbReference>
<reference evidence="2 3" key="1">
    <citation type="submission" date="2022-08" db="EMBL/GenBank/DDBJ databases">
        <title>Reclassification of Massilia species as members of the genera Telluria, Duganella, Pseudoduganella, Mokoshia gen. nov. and Zemynaea gen. nov. using orthogonal and non-orthogonal genome-based approaches.</title>
        <authorList>
            <person name="Bowman J.P."/>
        </authorList>
    </citation>
    <scope>NUCLEOTIDE SEQUENCE [LARGE SCALE GENOMIC DNA]</scope>
    <source>
        <strain evidence="2 3">LMG 28164</strain>
    </source>
</reference>
<dbReference type="InterPro" id="IPR007111">
    <property type="entry name" value="NACHT_NTPase"/>
</dbReference>
<dbReference type="Pfam" id="PF05729">
    <property type="entry name" value="NACHT"/>
    <property type="match status" value="1"/>
</dbReference>
<evidence type="ECO:0000259" key="1">
    <source>
        <dbReference type="PROSITE" id="PS50837"/>
    </source>
</evidence>
<dbReference type="Gene3D" id="3.40.50.300">
    <property type="entry name" value="P-loop containing nucleotide triphosphate hydrolases"/>
    <property type="match status" value="1"/>
</dbReference>
<dbReference type="PANTHER" id="PTHR46844">
    <property type="entry name" value="SLR5058 PROTEIN"/>
    <property type="match status" value="1"/>
</dbReference>
<dbReference type="RefSeq" id="WP_258845967.1">
    <property type="nucleotide sequence ID" value="NZ_JANUGX010000014.1"/>
</dbReference>
<accession>A0ABT2A7K7</accession>